<keyword evidence="2" id="KW-0732">Signal</keyword>
<feature type="compositionally biased region" description="Gly residues" evidence="1">
    <location>
        <begin position="98"/>
        <end position="112"/>
    </location>
</feature>
<evidence type="ECO:0008006" key="5">
    <source>
        <dbReference type="Google" id="ProtNLM"/>
    </source>
</evidence>
<feature type="chain" id="PRO_5045863703" description="Lipoprotein" evidence="2">
    <location>
        <begin position="29"/>
        <end position="260"/>
    </location>
</feature>
<evidence type="ECO:0000256" key="1">
    <source>
        <dbReference type="SAM" id="MobiDB-lite"/>
    </source>
</evidence>
<reference evidence="3 4" key="1">
    <citation type="journal article" date="2019" name="Int. J. Syst. Evol. Microbiol.">
        <title>The Global Catalogue of Microorganisms (GCM) 10K type strain sequencing project: providing services to taxonomists for standard genome sequencing and annotation.</title>
        <authorList>
            <consortium name="The Broad Institute Genomics Platform"/>
            <consortium name="The Broad Institute Genome Sequencing Center for Infectious Disease"/>
            <person name="Wu L."/>
            <person name="Ma J."/>
        </authorList>
    </citation>
    <scope>NUCLEOTIDE SEQUENCE [LARGE SCALE GENOMIC DNA]</scope>
    <source>
        <strain evidence="3 4">JCM 12398</strain>
    </source>
</reference>
<evidence type="ECO:0000256" key="2">
    <source>
        <dbReference type="SAM" id="SignalP"/>
    </source>
</evidence>
<proteinExistence type="predicted"/>
<feature type="region of interest" description="Disordered" evidence="1">
    <location>
        <begin position="96"/>
        <end position="126"/>
    </location>
</feature>
<dbReference type="Proteomes" id="UP001501266">
    <property type="component" value="Unassembled WGS sequence"/>
</dbReference>
<evidence type="ECO:0000313" key="4">
    <source>
        <dbReference type="Proteomes" id="UP001501266"/>
    </source>
</evidence>
<feature type="signal peptide" evidence="2">
    <location>
        <begin position="1"/>
        <end position="28"/>
    </location>
</feature>
<dbReference type="RefSeq" id="WP_343919128.1">
    <property type="nucleotide sequence ID" value="NZ_BAAAKK010000004.1"/>
</dbReference>
<dbReference type="PROSITE" id="PS51257">
    <property type="entry name" value="PROKAR_LIPOPROTEIN"/>
    <property type="match status" value="1"/>
</dbReference>
<gene>
    <name evidence="3" type="ORF">GCM10009640_15600</name>
</gene>
<organism evidence="3 4">
    <name type="scientific">Agrococcus citreus</name>
    <dbReference type="NCBI Taxonomy" id="84643"/>
    <lineage>
        <taxon>Bacteria</taxon>
        <taxon>Bacillati</taxon>
        <taxon>Actinomycetota</taxon>
        <taxon>Actinomycetes</taxon>
        <taxon>Micrococcales</taxon>
        <taxon>Microbacteriaceae</taxon>
        <taxon>Agrococcus</taxon>
    </lineage>
</organism>
<comment type="caution">
    <text evidence="3">The sequence shown here is derived from an EMBL/GenBank/DDBJ whole genome shotgun (WGS) entry which is preliminary data.</text>
</comment>
<keyword evidence="4" id="KW-1185">Reference proteome</keyword>
<protein>
    <recommendedName>
        <fullName evidence="5">Lipoprotein</fullName>
    </recommendedName>
</protein>
<name>A0ABN1YUD0_9MICO</name>
<sequence length="260" mass="27719">MRRIQRALPLAALCLVGALLTGCGLLQPASPTTTVTDASGHETTLSWADFPGEQHHEPADVLAAPRSEQVERFGDELLDELQRSVDDVAPGLAWETGAEGGVSEHGGNGYGGPSLHRTYNSPDVSTAEVPDDWDALTAALDAELAQHGFEAIIWDFEREPFAHQTAAEHDAEVVEVHGSLDPAEMWRWLGSASDGAMWVSVILVDVDRGVGAPPDVDRQSPQLLALMVGATVIDAADEAAYRDGTAPFEGLERPEATHSD</sequence>
<accession>A0ABN1YUD0</accession>
<evidence type="ECO:0000313" key="3">
    <source>
        <dbReference type="EMBL" id="GAA1422603.1"/>
    </source>
</evidence>
<dbReference type="EMBL" id="BAAAKK010000004">
    <property type="protein sequence ID" value="GAA1422603.1"/>
    <property type="molecule type" value="Genomic_DNA"/>
</dbReference>